<keyword evidence="2" id="KW-0540">Nuclease</keyword>
<dbReference type="EMBL" id="BBQY01000001">
    <property type="protein sequence ID" value="GBH29897.1"/>
    <property type="molecule type" value="Genomic_DNA"/>
</dbReference>
<dbReference type="PANTHER" id="PTHR38590">
    <property type="entry name" value="BLL0828 PROTEIN"/>
    <property type="match status" value="1"/>
</dbReference>
<dbReference type="Proteomes" id="UP000290975">
    <property type="component" value="Unassembled WGS sequence"/>
</dbReference>
<dbReference type="Gene3D" id="3.40.960.10">
    <property type="entry name" value="VSR Endonuclease"/>
    <property type="match status" value="1"/>
</dbReference>
<feature type="domain" description="DUF559" evidence="1">
    <location>
        <begin position="8"/>
        <end position="110"/>
    </location>
</feature>
<evidence type="ECO:0000313" key="5">
    <source>
        <dbReference type="Proteomes" id="UP000290975"/>
    </source>
</evidence>
<dbReference type="CDD" id="cd01038">
    <property type="entry name" value="Endonuclease_DUF559"/>
    <property type="match status" value="1"/>
</dbReference>
<protein>
    <submittedName>
        <fullName evidence="2">Endonuclease domain-containing protein</fullName>
    </submittedName>
</protein>
<dbReference type="GO" id="GO:0004519">
    <property type="term" value="F:endonuclease activity"/>
    <property type="evidence" value="ECO:0007669"/>
    <property type="project" value="UniProtKB-KW"/>
</dbReference>
<dbReference type="Pfam" id="PF04480">
    <property type="entry name" value="DUF559"/>
    <property type="match status" value="1"/>
</dbReference>
<accession>A0A249MUU9</accession>
<accession>A0A401IZV6</accession>
<reference evidence="2 4" key="2">
    <citation type="submission" date="2017-08" db="EMBL/GenBank/DDBJ databases">
        <title>Whole Genome Sequence of Sphingobium hydrophobicum C1: Insights into Adaption to the Electronic-waste Contaminated Sediment.</title>
        <authorList>
            <person name="Song D."/>
            <person name="Chen X."/>
            <person name="Xu M."/>
        </authorList>
    </citation>
    <scope>NUCLEOTIDE SEQUENCE [LARGE SCALE GENOMIC DNA]</scope>
    <source>
        <strain evidence="2 4">C1</strain>
    </source>
</reference>
<dbReference type="InterPro" id="IPR007569">
    <property type="entry name" value="DUF559"/>
</dbReference>
<evidence type="ECO:0000313" key="3">
    <source>
        <dbReference type="EMBL" id="GBH29897.1"/>
    </source>
</evidence>
<dbReference type="SUPFAM" id="SSF52980">
    <property type="entry name" value="Restriction endonuclease-like"/>
    <property type="match status" value="1"/>
</dbReference>
<keyword evidence="2" id="KW-0255">Endonuclease</keyword>
<proteinExistence type="predicted"/>
<evidence type="ECO:0000313" key="2">
    <source>
        <dbReference type="EMBL" id="ASY44917.1"/>
    </source>
</evidence>
<dbReference type="AlphaFoldDB" id="A0A249MUU9"/>
<organism evidence="2 4">
    <name type="scientific">Sphingobium xenophagum</name>
    <dbReference type="NCBI Taxonomy" id="121428"/>
    <lineage>
        <taxon>Bacteria</taxon>
        <taxon>Pseudomonadati</taxon>
        <taxon>Pseudomonadota</taxon>
        <taxon>Alphaproteobacteria</taxon>
        <taxon>Sphingomonadales</taxon>
        <taxon>Sphingomonadaceae</taxon>
        <taxon>Sphingobium</taxon>
    </lineage>
</organism>
<sequence>MRVLQGQVNKARQLRKAMSLPEVKLWQGLRGRPEGFKFRRQHPSGPYVADFYCHEARLVVEVDGEAHGRGDAPVKDKQRDSWFAAKGLTVLRIPAIAILNDLDTAVAGVVAMAQERIGED</sequence>
<keyword evidence="5" id="KW-1185">Reference proteome</keyword>
<dbReference type="InterPro" id="IPR047216">
    <property type="entry name" value="Endonuclease_DUF559_bact"/>
</dbReference>
<dbReference type="STRING" id="1192759.GCA_000277525_01189"/>
<keyword evidence="2" id="KW-0378">Hydrolase</keyword>
<dbReference type="Proteomes" id="UP000217141">
    <property type="component" value="Chromosome I"/>
</dbReference>
<evidence type="ECO:0000259" key="1">
    <source>
        <dbReference type="Pfam" id="PF04480"/>
    </source>
</evidence>
<dbReference type="EMBL" id="CP022745">
    <property type="protein sequence ID" value="ASY44917.1"/>
    <property type="molecule type" value="Genomic_DNA"/>
</dbReference>
<gene>
    <name evidence="2" type="ORF">CJD35_11005</name>
    <name evidence="3" type="ORF">MBESOW_P1151</name>
</gene>
<dbReference type="InterPro" id="IPR011335">
    <property type="entry name" value="Restrct_endonuc-II-like"/>
</dbReference>
<evidence type="ECO:0000313" key="4">
    <source>
        <dbReference type="Proteomes" id="UP000217141"/>
    </source>
</evidence>
<dbReference type="KEGG" id="shyd:CJD35_11005"/>
<name>A0A249MUU9_SPHXE</name>
<reference evidence="3 5" key="1">
    <citation type="submission" date="2014-12" db="EMBL/GenBank/DDBJ databases">
        <title>Whole genome sequencing of Sphingobium xenophagum OW59.</title>
        <authorList>
            <person name="Ohta Y."/>
            <person name="Nishi S."/>
            <person name="Hatada Y."/>
        </authorList>
    </citation>
    <scope>NUCLEOTIDE SEQUENCE [LARGE SCALE GENOMIC DNA]</scope>
    <source>
        <strain evidence="3 5">OW59</strain>
    </source>
</reference>
<dbReference type="PANTHER" id="PTHR38590:SF1">
    <property type="entry name" value="BLL0828 PROTEIN"/>
    <property type="match status" value="1"/>
</dbReference>
<dbReference type="RefSeq" id="WP_017182057.1">
    <property type="nucleotide sequence ID" value="NZ_BBQY01000001.1"/>
</dbReference>